<dbReference type="Proteomes" id="UP000887565">
    <property type="component" value="Unplaced"/>
</dbReference>
<evidence type="ECO:0000313" key="1">
    <source>
        <dbReference type="Proteomes" id="UP000887565"/>
    </source>
</evidence>
<sequence length="210" mass="24286">MCFLNATVLKELRGSVICAEGVPWNSARKFFENVTARFADLPNIIEFDEEMGKLSKAVVDDILSRELSKYGLTIFKIVCQLAEGIVWQNVPVGRTYLLAERTVWSNNDVNSCLAEPMFYRYNIDRIESKVGEARHTFGQMVHSANWFTTNFLTPFGQLVRLAYWEIYKDSYIAIRPNGTFGQTTWQTYFGKHTVLWQCHNIFQLMTDLLI</sequence>
<keyword evidence="1" id="KW-1185">Reference proteome</keyword>
<protein>
    <submittedName>
        <fullName evidence="2">Uncharacterized protein</fullName>
    </submittedName>
</protein>
<accession>A0A915INI3</accession>
<proteinExistence type="predicted"/>
<evidence type="ECO:0000313" key="2">
    <source>
        <dbReference type="WBParaSite" id="nRc.2.0.1.t15542-RA"/>
    </source>
</evidence>
<reference evidence="2" key="1">
    <citation type="submission" date="2022-11" db="UniProtKB">
        <authorList>
            <consortium name="WormBaseParasite"/>
        </authorList>
    </citation>
    <scope>IDENTIFICATION</scope>
</reference>
<name>A0A915INI3_ROMCU</name>
<dbReference type="WBParaSite" id="nRc.2.0.1.t15542-RA">
    <property type="protein sequence ID" value="nRc.2.0.1.t15542-RA"/>
    <property type="gene ID" value="nRc.2.0.1.g15542"/>
</dbReference>
<dbReference type="AlphaFoldDB" id="A0A915INI3"/>
<organism evidence="1 2">
    <name type="scientific">Romanomermis culicivorax</name>
    <name type="common">Nematode worm</name>
    <dbReference type="NCBI Taxonomy" id="13658"/>
    <lineage>
        <taxon>Eukaryota</taxon>
        <taxon>Metazoa</taxon>
        <taxon>Ecdysozoa</taxon>
        <taxon>Nematoda</taxon>
        <taxon>Enoplea</taxon>
        <taxon>Dorylaimia</taxon>
        <taxon>Mermithida</taxon>
        <taxon>Mermithoidea</taxon>
        <taxon>Mermithidae</taxon>
        <taxon>Romanomermis</taxon>
    </lineage>
</organism>